<reference evidence="3 4" key="1">
    <citation type="submission" date="2024-06" db="EMBL/GenBank/DDBJ databases">
        <title>The Natural Products Discovery Center: Release of the First 8490 Sequenced Strains for Exploring Actinobacteria Biosynthetic Diversity.</title>
        <authorList>
            <person name="Kalkreuter E."/>
            <person name="Kautsar S.A."/>
            <person name="Yang D."/>
            <person name="Bader C.D."/>
            <person name="Teijaro C.N."/>
            <person name="Fluegel L."/>
            <person name="Davis C.M."/>
            <person name="Simpson J.R."/>
            <person name="Lauterbach L."/>
            <person name="Steele A.D."/>
            <person name="Gui C."/>
            <person name="Meng S."/>
            <person name="Li G."/>
            <person name="Viehrig K."/>
            <person name="Ye F."/>
            <person name="Su P."/>
            <person name="Kiefer A.F."/>
            <person name="Nichols A."/>
            <person name="Cepeda A.J."/>
            <person name="Yan W."/>
            <person name="Fan B."/>
            <person name="Jiang Y."/>
            <person name="Adhikari A."/>
            <person name="Zheng C.-J."/>
            <person name="Schuster L."/>
            <person name="Cowan T.M."/>
            <person name="Smanski M.J."/>
            <person name="Chevrette M.G."/>
            <person name="De Carvalho L.P.S."/>
            <person name="Shen B."/>
        </authorList>
    </citation>
    <scope>NUCLEOTIDE SEQUENCE [LARGE SCALE GENOMIC DNA]</scope>
    <source>
        <strain evidence="3 4">NPDC006434</strain>
    </source>
</reference>
<dbReference type="PANTHER" id="PTHR10338">
    <property type="entry name" value="INTER-ALPHA-TRYPSIN INHIBITOR HEAVY CHAIN FAMILY MEMBER"/>
    <property type="match status" value="1"/>
</dbReference>
<protein>
    <submittedName>
        <fullName evidence="3">VWA domain-containing protein</fullName>
    </submittedName>
</protein>
<dbReference type="SMART" id="SM00327">
    <property type="entry name" value="VWA"/>
    <property type="match status" value="1"/>
</dbReference>
<dbReference type="RefSeq" id="WP_355404873.1">
    <property type="nucleotide sequence ID" value="NZ_JBEXPZ010000101.1"/>
</dbReference>
<evidence type="ECO:0000259" key="2">
    <source>
        <dbReference type="PROSITE" id="PS50234"/>
    </source>
</evidence>
<gene>
    <name evidence="3" type="ORF">ABZZ21_42770</name>
</gene>
<evidence type="ECO:0000313" key="3">
    <source>
        <dbReference type="EMBL" id="MET9851149.1"/>
    </source>
</evidence>
<dbReference type="PROSITE" id="PS50234">
    <property type="entry name" value="VWFA"/>
    <property type="match status" value="1"/>
</dbReference>
<sequence length="818" mass="88605">MRSERTTTGRGRTAVVYVGPPAVDADDTTTMSGALADEARSRALADGLEPLERFASTVAEADALLATHPDAVVVVHPGTRPYESSPGTGAALWNYLRAGAVLRLCAPRTGGRVRRPLARPGRRQLALPFVGPIDAASSGPETPAARQRLDDCRAFAEAEGLYWSPRWAADPVDARAFSESLTVIVHPEVAAPDPDTPDGLLWRWLRQGREILSGHHPWPPHHDLRATRLSASRDSWLAHAKGTGVDYERTLGSRLNTAPTYNRFTGDATGTVVQADHIGSLSIYSPPNSPPRPPRDTSQPLPHDGLFIRRNSAFGTRSLLGARDLIEQGVIIGQDQIRFDDFVAARTDQVPGPEGRDAVAVSHGVAAVEGDCRANDATTHFVEVTLKAADAPAGDVPAGEPLPVNFVFVVDVSLSMRGPKLDTVKSALEALHDALRPTDCLAVIAFNQQVRTVLPSVARQDLSPERFRRVVAGLTAEGGTDIDLAVRYGIDEVARNSVSGRTVDCLYLFSDGDPTSGERDWTTIRTNIAARLRGDLTLSCFGFGRDARMPELAALAGLAGGHSALVTRPEQVRTDLLGDLSRRDHLAAVDIQLKLDIAPEVEIRHLYGHDLVGDPRARAAVLREAARAGERARKDYGAEPLPDIVTDEKGIRIFAPDLAFEETYWVVLEVRVPPGHDLSELGSATVQYVDTVSREARRHELDLAATPTLTAETVTVHAVGLWTSEVTFHALDDLYEGDRDAATHRLSEHVRVLEAAHDRIPVPVFRDDRVTLTKLITLTGSLGHPISFSDTPHGSGMAPTLRMLNEFGRVRSGFVPRH</sequence>
<dbReference type="InterPro" id="IPR036465">
    <property type="entry name" value="vWFA_dom_sf"/>
</dbReference>
<dbReference type="InterPro" id="IPR050934">
    <property type="entry name" value="ITIH"/>
</dbReference>
<dbReference type="Proteomes" id="UP001550210">
    <property type="component" value="Unassembled WGS sequence"/>
</dbReference>
<dbReference type="Pfam" id="PF00092">
    <property type="entry name" value="VWA"/>
    <property type="match status" value="1"/>
</dbReference>
<dbReference type="PANTHER" id="PTHR10338:SF108">
    <property type="entry name" value="INTER-ALPHA-TRYPSIN INHIBITOR HEAVY CHAIN H4-LIKE PROTEIN"/>
    <property type="match status" value="1"/>
</dbReference>
<dbReference type="InterPro" id="IPR002035">
    <property type="entry name" value="VWF_A"/>
</dbReference>
<comment type="caution">
    <text evidence="3">The sequence shown here is derived from an EMBL/GenBank/DDBJ whole genome shotgun (WGS) entry which is preliminary data.</text>
</comment>
<name>A0ABV2VES5_9ACTN</name>
<proteinExistence type="predicted"/>
<dbReference type="EMBL" id="JBEXPZ010000101">
    <property type="protein sequence ID" value="MET9851149.1"/>
    <property type="molecule type" value="Genomic_DNA"/>
</dbReference>
<organism evidence="3 4">
    <name type="scientific">Streptomyces ossamyceticus</name>
    <dbReference type="NCBI Taxonomy" id="249581"/>
    <lineage>
        <taxon>Bacteria</taxon>
        <taxon>Bacillati</taxon>
        <taxon>Actinomycetota</taxon>
        <taxon>Actinomycetes</taxon>
        <taxon>Kitasatosporales</taxon>
        <taxon>Streptomycetaceae</taxon>
        <taxon>Streptomyces</taxon>
    </lineage>
</organism>
<evidence type="ECO:0000313" key="4">
    <source>
        <dbReference type="Proteomes" id="UP001550210"/>
    </source>
</evidence>
<evidence type="ECO:0000256" key="1">
    <source>
        <dbReference type="SAM" id="MobiDB-lite"/>
    </source>
</evidence>
<feature type="region of interest" description="Disordered" evidence="1">
    <location>
        <begin position="280"/>
        <end position="303"/>
    </location>
</feature>
<dbReference type="Gene3D" id="3.40.50.410">
    <property type="entry name" value="von Willebrand factor, type A domain"/>
    <property type="match status" value="1"/>
</dbReference>
<keyword evidence="4" id="KW-1185">Reference proteome</keyword>
<accession>A0ABV2VES5</accession>
<feature type="domain" description="VWFA" evidence="2">
    <location>
        <begin position="405"/>
        <end position="580"/>
    </location>
</feature>
<dbReference type="SUPFAM" id="SSF53300">
    <property type="entry name" value="vWA-like"/>
    <property type="match status" value="1"/>
</dbReference>